<keyword evidence="4 5" id="KW-0472">Membrane</keyword>
<dbReference type="InterPro" id="IPR005828">
    <property type="entry name" value="MFS_sugar_transport-like"/>
</dbReference>
<organism evidence="6 7">
    <name type="scientific">Apiospora arundinis</name>
    <dbReference type="NCBI Taxonomy" id="335852"/>
    <lineage>
        <taxon>Eukaryota</taxon>
        <taxon>Fungi</taxon>
        <taxon>Dikarya</taxon>
        <taxon>Ascomycota</taxon>
        <taxon>Pezizomycotina</taxon>
        <taxon>Sordariomycetes</taxon>
        <taxon>Xylariomycetidae</taxon>
        <taxon>Amphisphaeriales</taxon>
        <taxon>Apiosporaceae</taxon>
        <taxon>Apiospora</taxon>
    </lineage>
</organism>
<comment type="subcellular location">
    <subcellularLocation>
        <location evidence="1">Membrane</location>
    </subcellularLocation>
</comment>
<keyword evidence="7" id="KW-1185">Reference proteome</keyword>
<dbReference type="Gene3D" id="1.20.1250.20">
    <property type="entry name" value="MFS general substrate transporter like domains"/>
    <property type="match status" value="1"/>
</dbReference>
<keyword evidence="6" id="KW-0762">Sugar transport</keyword>
<reference evidence="6 7" key="1">
    <citation type="journal article" date="2024" name="IMA Fungus">
        <title>Apiospora arundinis, a panoply of carbohydrate-active enzymes and secondary metabolites.</title>
        <authorList>
            <person name="Sorensen T."/>
            <person name="Petersen C."/>
            <person name="Muurmann A.T."/>
            <person name="Christiansen J.V."/>
            <person name="Brundto M.L."/>
            <person name="Overgaard C.K."/>
            <person name="Boysen A.T."/>
            <person name="Wollenberg R.D."/>
            <person name="Larsen T.O."/>
            <person name="Sorensen J.L."/>
            <person name="Nielsen K.L."/>
            <person name="Sondergaard T.E."/>
        </authorList>
    </citation>
    <scope>NUCLEOTIDE SEQUENCE [LARGE SCALE GENOMIC DNA]</scope>
    <source>
        <strain evidence="6 7">AAU 773</strain>
    </source>
</reference>
<dbReference type="InterPro" id="IPR036259">
    <property type="entry name" value="MFS_trans_sf"/>
</dbReference>
<keyword evidence="3 5" id="KW-1133">Transmembrane helix</keyword>
<comment type="caution">
    <text evidence="6">The sequence shown here is derived from an EMBL/GenBank/DDBJ whole genome shotgun (WGS) entry which is preliminary data.</text>
</comment>
<evidence type="ECO:0000313" key="6">
    <source>
        <dbReference type="EMBL" id="KAK8862157.1"/>
    </source>
</evidence>
<evidence type="ECO:0000256" key="2">
    <source>
        <dbReference type="ARBA" id="ARBA00022692"/>
    </source>
</evidence>
<evidence type="ECO:0000256" key="5">
    <source>
        <dbReference type="SAM" id="Phobius"/>
    </source>
</evidence>
<dbReference type="EMBL" id="JAPCWZ010000005">
    <property type="protein sequence ID" value="KAK8862157.1"/>
    <property type="molecule type" value="Genomic_DNA"/>
</dbReference>
<dbReference type="Proteomes" id="UP001390339">
    <property type="component" value="Unassembled WGS sequence"/>
</dbReference>
<keyword evidence="2 5" id="KW-0812">Transmembrane</keyword>
<accession>A0ABR2IF32</accession>
<evidence type="ECO:0000256" key="3">
    <source>
        <dbReference type="ARBA" id="ARBA00022989"/>
    </source>
</evidence>
<keyword evidence="6" id="KW-0813">Transport</keyword>
<gene>
    <name evidence="6" type="ORF">PGQ11_008392</name>
</gene>
<protein>
    <submittedName>
        <fullName evidence="6">Sugar transporter</fullName>
    </submittedName>
</protein>
<feature type="transmembrane region" description="Helical" evidence="5">
    <location>
        <begin position="33"/>
        <end position="54"/>
    </location>
</feature>
<dbReference type="Pfam" id="PF00083">
    <property type="entry name" value="Sugar_tr"/>
    <property type="match status" value="1"/>
</dbReference>
<proteinExistence type="predicted"/>
<evidence type="ECO:0000256" key="1">
    <source>
        <dbReference type="ARBA" id="ARBA00004370"/>
    </source>
</evidence>
<evidence type="ECO:0000313" key="7">
    <source>
        <dbReference type="Proteomes" id="UP001390339"/>
    </source>
</evidence>
<name>A0ABR2IF32_9PEZI</name>
<evidence type="ECO:0000256" key="4">
    <source>
        <dbReference type="ARBA" id="ARBA00023136"/>
    </source>
</evidence>
<sequence>MHTKGAAATTMSNWITNFCVVEVRSIGLQMLGWRFYIVWTVLNAIFVPIIWLLLPETDLDAYYRENPSLIRVRDENAI</sequence>